<keyword evidence="4" id="KW-1185">Reference proteome</keyword>
<proteinExistence type="predicted"/>
<feature type="compositionally biased region" description="Acidic residues" evidence="1">
    <location>
        <begin position="272"/>
        <end position="284"/>
    </location>
</feature>
<dbReference type="Gene3D" id="1.10.10.60">
    <property type="entry name" value="Homeodomain-like"/>
    <property type="match status" value="1"/>
</dbReference>
<comment type="caution">
    <text evidence="3">The sequence shown here is derived from an EMBL/GenBank/DDBJ whole genome shotgun (WGS) entry which is preliminary data.</text>
</comment>
<feature type="compositionally biased region" description="Acidic residues" evidence="1">
    <location>
        <begin position="366"/>
        <end position="382"/>
    </location>
</feature>
<evidence type="ECO:0000313" key="3">
    <source>
        <dbReference type="EMBL" id="KAJ6815980.1"/>
    </source>
</evidence>
<reference evidence="3" key="2">
    <citation type="submission" date="2023-04" db="EMBL/GenBank/DDBJ databases">
        <authorList>
            <person name="Bruccoleri R.E."/>
            <person name="Oakeley E.J."/>
            <person name="Faust A.-M."/>
            <person name="Dessus-Babus S."/>
            <person name="Altorfer M."/>
            <person name="Burckhardt D."/>
            <person name="Oertli M."/>
            <person name="Naumann U."/>
            <person name="Petersen F."/>
            <person name="Wong J."/>
        </authorList>
    </citation>
    <scope>NUCLEOTIDE SEQUENCE</scope>
    <source>
        <strain evidence="3">GSM-AAB239-AS_SAM_17_03QT</strain>
        <tissue evidence="3">Leaf</tissue>
    </source>
</reference>
<feature type="region of interest" description="Disordered" evidence="1">
    <location>
        <begin position="1"/>
        <end position="132"/>
    </location>
</feature>
<dbReference type="PANTHER" id="PTHR31307:SF6">
    <property type="entry name" value="OS01G0718900 PROTEIN"/>
    <property type="match status" value="1"/>
</dbReference>
<evidence type="ECO:0000256" key="1">
    <source>
        <dbReference type="SAM" id="MobiDB-lite"/>
    </source>
</evidence>
<dbReference type="AlphaFoldDB" id="A0AAX6FHY9"/>
<dbReference type="Pfam" id="PF13837">
    <property type="entry name" value="Myb_DNA-bind_4"/>
    <property type="match status" value="1"/>
</dbReference>
<feature type="region of interest" description="Disordered" evidence="1">
    <location>
        <begin position="257"/>
        <end position="303"/>
    </location>
</feature>
<feature type="compositionally biased region" description="Pro residues" evidence="1">
    <location>
        <begin position="98"/>
        <end position="108"/>
    </location>
</feature>
<evidence type="ECO:0000313" key="4">
    <source>
        <dbReference type="Proteomes" id="UP001140949"/>
    </source>
</evidence>
<feature type="compositionally biased region" description="Low complexity" evidence="1">
    <location>
        <begin position="393"/>
        <end position="402"/>
    </location>
</feature>
<feature type="compositionally biased region" description="Gly residues" evidence="1">
    <location>
        <begin position="383"/>
        <end position="392"/>
    </location>
</feature>
<feature type="compositionally biased region" description="Acidic residues" evidence="1">
    <location>
        <begin position="58"/>
        <end position="68"/>
    </location>
</feature>
<evidence type="ECO:0000259" key="2">
    <source>
        <dbReference type="Pfam" id="PF13837"/>
    </source>
</evidence>
<reference evidence="3" key="1">
    <citation type="journal article" date="2023" name="GigaByte">
        <title>Genome assembly of the bearded iris, Iris pallida Lam.</title>
        <authorList>
            <person name="Bruccoleri R.E."/>
            <person name="Oakeley E.J."/>
            <person name="Faust A.M.E."/>
            <person name="Altorfer M."/>
            <person name="Dessus-Babus S."/>
            <person name="Burckhardt D."/>
            <person name="Oertli M."/>
            <person name="Naumann U."/>
            <person name="Petersen F."/>
            <person name="Wong J."/>
        </authorList>
    </citation>
    <scope>NUCLEOTIDE SEQUENCE</scope>
    <source>
        <strain evidence="3">GSM-AAB239-AS_SAM_17_03QT</strain>
    </source>
</reference>
<gene>
    <name evidence="3" type="ORF">M6B38_419070</name>
</gene>
<feature type="region of interest" description="Disordered" evidence="1">
    <location>
        <begin position="359"/>
        <end position="402"/>
    </location>
</feature>
<dbReference type="EMBL" id="JANAVB010028398">
    <property type="protein sequence ID" value="KAJ6815980.1"/>
    <property type="molecule type" value="Genomic_DNA"/>
</dbReference>
<dbReference type="GO" id="GO:0005634">
    <property type="term" value="C:nucleus"/>
    <property type="evidence" value="ECO:0007669"/>
    <property type="project" value="TreeGrafter"/>
</dbReference>
<protein>
    <submittedName>
        <fullName evidence="3">Trihelix transcription factor ASIL2-like</fullName>
    </submittedName>
</protein>
<dbReference type="Proteomes" id="UP001140949">
    <property type="component" value="Unassembled WGS sequence"/>
</dbReference>
<sequence length="402" mass="44925">MDDVDDDDARNPPNPNPNPNPNRHKPPLRSYSPPQFPQAHRRSPPDSDSDDSERNNAADEEDESDEEEANNHSASSHDSRGKRRKLDRFAQGFEFAPRKPPPPLPPPSTAAGAKASAKPNSSKNSPPDWSEDSTFILLDAWGDLFVQNGRKSLRSDEWSEVAKKVNHASRIVRSDSQCRNRLDTLKKKYKKEKLQVTEYPDFKSEWIYFKKMDSLMCSTSPPTSAVAAAEAPPRRLPCGVDAGEYVFSNNRVYMNRANGMDEMRDSPGDTGSEGDEEEDDEDSDGLPPAVTPAATKRRGEDSASFRMLADSIQKFSEVYEKIEISKRQQMAELDRMRNEFQRDLEVQKRQILERLQAEIARMRQEEGEEEGEEERTDDDDGADGGAGGGNGDIDGSAENTSG</sequence>
<dbReference type="PANTHER" id="PTHR31307">
    <property type="entry name" value="TRIHELIX TRANSCRIPTION FACTOR ASIL2"/>
    <property type="match status" value="1"/>
</dbReference>
<feature type="domain" description="Myb/SANT-like DNA-binding" evidence="2">
    <location>
        <begin position="128"/>
        <end position="215"/>
    </location>
</feature>
<dbReference type="GO" id="GO:0000976">
    <property type="term" value="F:transcription cis-regulatory region binding"/>
    <property type="evidence" value="ECO:0007669"/>
    <property type="project" value="TreeGrafter"/>
</dbReference>
<feature type="compositionally biased region" description="Low complexity" evidence="1">
    <location>
        <begin position="109"/>
        <end position="127"/>
    </location>
</feature>
<name>A0AAX6FHY9_IRIPA</name>
<organism evidence="3 4">
    <name type="scientific">Iris pallida</name>
    <name type="common">Sweet iris</name>
    <dbReference type="NCBI Taxonomy" id="29817"/>
    <lineage>
        <taxon>Eukaryota</taxon>
        <taxon>Viridiplantae</taxon>
        <taxon>Streptophyta</taxon>
        <taxon>Embryophyta</taxon>
        <taxon>Tracheophyta</taxon>
        <taxon>Spermatophyta</taxon>
        <taxon>Magnoliopsida</taxon>
        <taxon>Liliopsida</taxon>
        <taxon>Asparagales</taxon>
        <taxon>Iridaceae</taxon>
        <taxon>Iridoideae</taxon>
        <taxon>Irideae</taxon>
        <taxon>Iris</taxon>
    </lineage>
</organism>
<dbReference type="InterPro" id="IPR044823">
    <property type="entry name" value="ASIL1/2-like"/>
</dbReference>
<dbReference type="InterPro" id="IPR044822">
    <property type="entry name" value="Myb_DNA-bind_4"/>
</dbReference>
<accession>A0AAX6FHY9</accession>